<accession>A0ABV1SSV0</accession>
<dbReference type="RefSeq" id="WP_352146470.1">
    <property type="nucleotide sequence ID" value="NZ_JBEOZY010000005.1"/>
</dbReference>
<dbReference type="EMBL" id="JBEOZY010000005">
    <property type="protein sequence ID" value="MER6164494.1"/>
    <property type="molecule type" value="Genomic_DNA"/>
</dbReference>
<feature type="compositionally biased region" description="Basic and acidic residues" evidence="1">
    <location>
        <begin position="168"/>
        <end position="182"/>
    </location>
</feature>
<evidence type="ECO:0000256" key="1">
    <source>
        <dbReference type="SAM" id="MobiDB-lite"/>
    </source>
</evidence>
<keyword evidence="3" id="KW-1185">Reference proteome</keyword>
<evidence type="ECO:0000313" key="2">
    <source>
        <dbReference type="EMBL" id="MER6164494.1"/>
    </source>
</evidence>
<reference evidence="2 3" key="1">
    <citation type="submission" date="2024-06" db="EMBL/GenBank/DDBJ databases">
        <title>The Natural Products Discovery Center: Release of the First 8490 Sequenced Strains for Exploring Actinobacteria Biosynthetic Diversity.</title>
        <authorList>
            <person name="Kalkreuter E."/>
            <person name="Kautsar S.A."/>
            <person name="Yang D."/>
            <person name="Bader C.D."/>
            <person name="Teijaro C.N."/>
            <person name="Fluegel L."/>
            <person name="Davis C.M."/>
            <person name="Simpson J.R."/>
            <person name="Lauterbach L."/>
            <person name="Steele A.D."/>
            <person name="Gui C."/>
            <person name="Meng S."/>
            <person name="Li G."/>
            <person name="Viehrig K."/>
            <person name="Ye F."/>
            <person name="Su P."/>
            <person name="Kiefer A.F."/>
            <person name="Nichols A."/>
            <person name="Cepeda A.J."/>
            <person name="Yan W."/>
            <person name="Fan B."/>
            <person name="Jiang Y."/>
            <person name="Adhikari A."/>
            <person name="Zheng C.-J."/>
            <person name="Schuster L."/>
            <person name="Cowan T.M."/>
            <person name="Smanski M.J."/>
            <person name="Chevrette M.G."/>
            <person name="De Carvalho L.P.S."/>
            <person name="Shen B."/>
        </authorList>
    </citation>
    <scope>NUCLEOTIDE SEQUENCE [LARGE SCALE GENOMIC DNA]</scope>
    <source>
        <strain evidence="2 3">NPDC001615</strain>
    </source>
</reference>
<dbReference type="Gene3D" id="3.40.30.10">
    <property type="entry name" value="Glutaredoxin"/>
    <property type="match status" value="1"/>
</dbReference>
<evidence type="ECO:0000313" key="3">
    <source>
        <dbReference type="Proteomes" id="UP001496720"/>
    </source>
</evidence>
<dbReference type="Proteomes" id="UP001496720">
    <property type="component" value="Unassembled WGS sequence"/>
</dbReference>
<dbReference type="SUPFAM" id="SSF52833">
    <property type="entry name" value="Thioredoxin-like"/>
    <property type="match status" value="1"/>
</dbReference>
<proteinExistence type="predicted"/>
<dbReference type="InterPro" id="IPR036249">
    <property type="entry name" value="Thioredoxin-like_sf"/>
</dbReference>
<gene>
    <name evidence="2" type="ORF">ABT188_07880</name>
</gene>
<comment type="caution">
    <text evidence="2">The sequence shown here is derived from an EMBL/GenBank/DDBJ whole genome shotgun (WGS) entry which is preliminary data.</text>
</comment>
<name>A0ABV1SSV0_9ACTN</name>
<dbReference type="Pfam" id="PF13743">
    <property type="entry name" value="Thioredoxin_5"/>
    <property type="match status" value="1"/>
</dbReference>
<feature type="region of interest" description="Disordered" evidence="1">
    <location>
        <begin position="168"/>
        <end position="203"/>
    </location>
</feature>
<organism evidence="2 3">
    <name type="scientific">Streptomyces violaceorubidus</name>
    <dbReference type="NCBI Taxonomy" id="284042"/>
    <lineage>
        <taxon>Bacteria</taxon>
        <taxon>Bacillati</taxon>
        <taxon>Actinomycetota</taxon>
        <taxon>Actinomycetes</taxon>
        <taxon>Kitasatosporales</taxon>
        <taxon>Streptomycetaceae</taxon>
        <taxon>Streptomyces</taxon>
    </lineage>
</organism>
<protein>
    <submittedName>
        <fullName evidence="2">DsbA family protein</fullName>
    </submittedName>
</protein>
<sequence>MTPLPDGARAAAPGTTEVVEYTDPLCPWAWGSEPAFRRLRAALPAGVRWRRVFCILFDEDDDPAPDPAAETAWYARYVADVSRHTGAPRAARLHRVAASSWPASLVAKAAEAQGTQVAERVLRRLRETVFVLGEPADTHELALAAVLGVPGLDPARLSADALSDAVRERVRADRSEARRPVPEARSAPGGSPHPGAAKETEDGGYRYALPTVLVRAPGGHRLVPGLRPCEAYESAVGEMCAGARGPAVRLSPDEALSRHRTLTGPELALLTDGREPPAWAVRLETGNGPLWLHPEEAATHPATRPASPSTR</sequence>